<feature type="compositionally biased region" description="Polar residues" evidence="7">
    <location>
        <begin position="210"/>
        <end position="224"/>
    </location>
</feature>
<dbReference type="AlphaFoldDB" id="A0A8I6Z3U0"/>
<accession>A0A8I6Z3U0</accession>
<evidence type="ECO:0000259" key="8">
    <source>
        <dbReference type="PROSITE" id="PS50811"/>
    </source>
</evidence>
<name>A0A8I6Z3U0_HORVV</name>
<reference evidence="9" key="2">
    <citation type="submission" date="2020-10" db="EMBL/GenBank/DDBJ databases">
        <authorList>
            <person name="Scholz U."/>
            <person name="Mascher M."/>
            <person name="Fiebig A."/>
        </authorList>
    </citation>
    <scope>NUCLEOTIDE SEQUENCE [LARGE SCALE GENOMIC DNA]</scope>
    <source>
        <strain evidence="9">cv. Morex</strain>
    </source>
</reference>
<feature type="region of interest" description="Disordered" evidence="7">
    <location>
        <begin position="493"/>
        <end position="526"/>
    </location>
</feature>
<evidence type="ECO:0000256" key="1">
    <source>
        <dbReference type="ARBA" id="ARBA00004123"/>
    </source>
</evidence>
<keyword evidence="3" id="KW-0805">Transcription regulation</keyword>
<dbReference type="PANTHER" id="PTHR31221:SF370">
    <property type="entry name" value="WRKY DOMAIN-CONTAINING PROTEIN"/>
    <property type="match status" value="1"/>
</dbReference>
<dbReference type="PANTHER" id="PTHR31221">
    <property type="entry name" value="WRKY TRANSCRIPTION FACTOR PROTEIN 1-RELATED"/>
    <property type="match status" value="1"/>
</dbReference>
<dbReference type="GO" id="GO:0005634">
    <property type="term" value="C:nucleus"/>
    <property type="evidence" value="ECO:0000318"/>
    <property type="project" value="GO_Central"/>
</dbReference>
<dbReference type="Gene3D" id="2.20.25.80">
    <property type="entry name" value="WRKY domain"/>
    <property type="match status" value="2"/>
</dbReference>
<organism evidence="9 10">
    <name type="scientific">Hordeum vulgare subsp. vulgare</name>
    <name type="common">Domesticated barley</name>
    <dbReference type="NCBI Taxonomy" id="112509"/>
    <lineage>
        <taxon>Eukaryota</taxon>
        <taxon>Viridiplantae</taxon>
        <taxon>Streptophyta</taxon>
        <taxon>Embryophyta</taxon>
        <taxon>Tracheophyta</taxon>
        <taxon>Spermatophyta</taxon>
        <taxon>Magnoliopsida</taxon>
        <taxon>Liliopsida</taxon>
        <taxon>Poales</taxon>
        <taxon>Poaceae</taxon>
        <taxon>BOP clade</taxon>
        <taxon>Pooideae</taxon>
        <taxon>Triticodae</taxon>
        <taxon>Triticeae</taxon>
        <taxon>Hordeinae</taxon>
        <taxon>Hordeum</taxon>
    </lineage>
</organism>
<dbReference type="SMART" id="SM00774">
    <property type="entry name" value="WRKY"/>
    <property type="match status" value="2"/>
</dbReference>
<dbReference type="GO" id="GO:0006355">
    <property type="term" value="P:regulation of DNA-templated transcription"/>
    <property type="evidence" value="ECO:0000318"/>
    <property type="project" value="GO_Central"/>
</dbReference>
<dbReference type="FunFam" id="2.20.25.80:FF:000001">
    <property type="entry name" value="WRKY transcription factor 33"/>
    <property type="match status" value="1"/>
</dbReference>
<dbReference type="Gramene" id="HORVU.MOREX.r2.7HG0562250.1">
    <property type="protein sequence ID" value="HORVU.MOREX.r2.7HG0562250.1"/>
    <property type="gene ID" value="HORVU.MOREX.r2.7HG0562250"/>
</dbReference>
<dbReference type="Pfam" id="PF03106">
    <property type="entry name" value="WRKY"/>
    <property type="match status" value="2"/>
</dbReference>
<keyword evidence="10" id="KW-1185">Reference proteome</keyword>
<dbReference type="Proteomes" id="UP000011116">
    <property type="component" value="Chromosome 7H"/>
</dbReference>
<dbReference type="GO" id="GO:0000976">
    <property type="term" value="F:transcription cis-regulatory region binding"/>
    <property type="evidence" value="ECO:0000318"/>
    <property type="project" value="GO_Central"/>
</dbReference>
<evidence type="ECO:0000256" key="7">
    <source>
        <dbReference type="SAM" id="MobiDB-lite"/>
    </source>
</evidence>
<feature type="compositionally biased region" description="Basic and acidic residues" evidence="7">
    <location>
        <begin position="494"/>
        <end position="507"/>
    </location>
</feature>
<dbReference type="SMR" id="A0A8I6Z3U0"/>
<feature type="domain" description="WRKY" evidence="8">
    <location>
        <begin position="437"/>
        <end position="502"/>
    </location>
</feature>
<feature type="domain" description="WRKY" evidence="8">
    <location>
        <begin position="241"/>
        <end position="305"/>
    </location>
</feature>
<dbReference type="FunFam" id="2.20.25.80:FF:000006">
    <property type="entry name" value="WRKY transcription factor"/>
    <property type="match status" value="1"/>
</dbReference>
<dbReference type="GO" id="GO:0009737">
    <property type="term" value="P:response to abscisic acid"/>
    <property type="evidence" value="ECO:0007669"/>
    <property type="project" value="UniProtKB-ARBA"/>
</dbReference>
<evidence type="ECO:0000256" key="6">
    <source>
        <dbReference type="ARBA" id="ARBA00023242"/>
    </source>
</evidence>
<feature type="compositionally biased region" description="Low complexity" evidence="7">
    <location>
        <begin position="37"/>
        <end position="48"/>
    </location>
</feature>
<keyword evidence="4" id="KW-0238">DNA-binding</keyword>
<evidence type="ECO:0000313" key="9">
    <source>
        <dbReference type="EnsemblPlants" id="HORVU.MOREX.r3.7HG0678180.1"/>
    </source>
</evidence>
<proteinExistence type="predicted"/>
<keyword evidence="6" id="KW-0539">Nucleus</keyword>
<dbReference type="SUPFAM" id="SSF118290">
    <property type="entry name" value="WRKY DNA-binding domain"/>
    <property type="match status" value="2"/>
</dbReference>
<feature type="region of interest" description="Disordered" evidence="7">
    <location>
        <begin position="82"/>
        <end position="101"/>
    </location>
</feature>
<feature type="region of interest" description="Disordered" evidence="7">
    <location>
        <begin position="210"/>
        <end position="237"/>
    </location>
</feature>
<feature type="compositionally biased region" description="Basic and acidic residues" evidence="7">
    <location>
        <begin position="227"/>
        <end position="236"/>
    </location>
</feature>
<evidence type="ECO:0000256" key="4">
    <source>
        <dbReference type="ARBA" id="ARBA00023125"/>
    </source>
</evidence>
<protein>
    <recommendedName>
        <fullName evidence="8">WRKY domain-containing protein</fullName>
    </recommendedName>
</protein>
<dbReference type="EnsemblPlants" id="HORVU.MOREX.r3.7HG0678180.1">
    <property type="protein sequence ID" value="HORVU.MOREX.r3.7HG0678180.1"/>
    <property type="gene ID" value="HORVU.MOREX.r3.7HG0678180"/>
</dbReference>
<dbReference type="Gramene" id="HORVU.MOREX.r3.7HG0678180.1">
    <property type="protein sequence ID" value="HORVU.MOREX.r3.7HG0678180.1"/>
    <property type="gene ID" value="HORVU.MOREX.r3.7HG0678180"/>
</dbReference>
<evidence type="ECO:0000256" key="5">
    <source>
        <dbReference type="ARBA" id="ARBA00023163"/>
    </source>
</evidence>
<comment type="subcellular location">
    <subcellularLocation>
        <location evidence="1">Nucleus</location>
    </subcellularLocation>
</comment>
<keyword evidence="2" id="KW-0677">Repeat</keyword>
<dbReference type="InterPro" id="IPR003657">
    <property type="entry name" value="WRKY_dom"/>
</dbReference>
<sequence>MAGTSNRRGAVMEDWMLSTPSPRTLMLSLFNDDFSSSPFSDVSGDSGSNKPRDGTERTKASVDSSLGESSRVNKTSLHFEPNLFGADEKSSPDNGSPAERNGFCALKIDTSRVGFSASIRSPIIIPPGVSPRELLESPVFLPNAIAQPSPTTGKLPFLMRTNANTTIPSVHKKAQELSHDDHTISFQQILRSNTTFSIVDNEGPNVIHQNQPSASENNHRIPNSEQEDIKANRNGDDSPATIIVRAEDGYNWRKYGKKQVKNSGHPTNYYKCSHQNCPVKKKVEHCQDGDITEIVYKGSHNHPLPPPDRRPGVVACSRPNDLQADGAENAPADHFQDAHGEVPATNLCASLNRAGLADRSATREAIDISPPTLSGEDSKREAHGTVSSGIERDKDLAESKRRMMDYVTPATAIGTIDIGALASRAVREARVIVQTTSEVDVLDDGYRWRKYGQKVVKGNPNPRSYYKCTHPSCPVRKHVERASNDPKSVITTYEGRHTHEVPTDRNNGHPSSGHGGVAPPPAQGGGGIIPQYTGAAAYGSIAQLGVADGFPFGVLPRGLALVPVPAQMMAGDPSAMQGSPRLVLQAREVKGNPAARPAGQSGTGPAAYQQLMSRLSQSPNM</sequence>
<keyword evidence="5" id="KW-0804">Transcription</keyword>
<evidence type="ECO:0000313" key="10">
    <source>
        <dbReference type="Proteomes" id="UP000011116"/>
    </source>
</evidence>
<dbReference type="InterPro" id="IPR036576">
    <property type="entry name" value="WRKY_dom_sf"/>
</dbReference>
<dbReference type="PROSITE" id="PS50811">
    <property type="entry name" value="WRKY"/>
    <property type="match status" value="2"/>
</dbReference>
<evidence type="ECO:0000256" key="2">
    <source>
        <dbReference type="ARBA" id="ARBA00022737"/>
    </source>
</evidence>
<feature type="region of interest" description="Disordered" evidence="7">
    <location>
        <begin position="362"/>
        <end position="389"/>
    </location>
</feature>
<feature type="compositionally biased region" description="Basic and acidic residues" evidence="7">
    <location>
        <begin position="50"/>
        <end position="60"/>
    </location>
</feature>
<reference evidence="10" key="1">
    <citation type="journal article" date="2012" name="Nature">
        <title>A physical, genetic and functional sequence assembly of the barley genome.</title>
        <authorList>
            <consortium name="The International Barley Genome Sequencing Consortium"/>
            <person name="Mayer K.F."/>
            <person name="Waugh R."/>
            <person name="Brown J.W."/>
            <person name="Schulman A."/>
            <person name="Langridge P."/>
            <person name="Platzer M."/>
            <person name="Fincher G.B."/>
            <person name="Muehlbauer G.J."/>
            <person name="Sato K."/>
            <person name="Close T.J."/>
            <person name="Wise R.P."/>
            <person name="Stein N."/>
        </authorList>
    </citation>
    <scope>NUCLEOTIDE SEQUENCE [LARGE SCALE GENOMIC DNA]</scope>
    <source>
        <strain evidence="10">cv. Morex</strain>
    </source>
</reference>
<dbReference type="GO" id="GO:0003700">
    <property type="term" value="F:DNA-binding transcription factor activity"/>
    <property type="evidence" value="ECO:0000318"/>
    <property type="project" value="GO_Central"/>
</dbReference>
<dbReference type="InterPro" id="IPR044810">
    <property type="entry name" value="WRKY_plant"/>
</dbReference>
<feature type="region of interest" description="Disordered" evidence="7">
    <location>
        <begin position="37"/>
        <end position="72"/>
    </location>
</feature>
<feature type="compositionally biased region" description="Polar residues" evidence="7">
    <location>
        <begin position="61"/>
        <end position="72"/>
    </location>
</feature>
<evidence type="ECO:0000256" key="3">
    <source>
        <dbReference type="ARBA" id="ARBA00023015"/>
    </source>
</evidence>
<reference evidence="9" key="3">
    <citation type="submission" date="2022-01" db="UniProtKB">
        <authorList>
            <consortium name="EnsemblPlants"/>
        </authorList>
    </citation>
    <scope>IDENTIFICATION</scope>
    <source>
        <strain evidence="9">subsp. vulgare</strain>
    </source>
</reference>